<dbReference type="InterPro" id="IPR050364">
    <property type="entry name" value="Cytochrome_P450_fung"/>
</dbReference>
<feature type="binding site" description="axial binding residue" evidence="12">
    <location>
        <position position="719"/>
    </location>
    <ligand>
        <name>heme</name>
        <dbReference type="ChEBI" id="CHEBI:30413"/>
    </ligand>
    <ligandPart>
        <name>Fe</name>
        <dbReference type="ChEBI" id="CHEBI:18248"/>
    </ligandPart>
</feature>
<comment type="pathway">
    <text evidence="2">Secondary metabolite biosynthesis.</text>
</comment>
<dbReference type="GO" id="GO:0004497">
    <property type="term" value="F:monooxygenase activity"/>
    <property type="evidence" value="ECO:0007669"/>
    <property type="project" value="UniProtKB-KW"/>
</dbReference>
<dbReference type="SUPFAM" id="SSF48264">
    <property type="entry name" value="Cytochrome P450"/>
    <property type="match status" value="1"/>
</dbReference>
<keyword evidence="8" id="KW-0378">Hydrolase</keyword>
<comment type="cofactor">
    <cofactor evidence="1 12">
        <name>heme</name>
        <dbReference type="ChEBI" id="CHEBI:30413"/>
    </cofactor>
</comment>
<dbReference type="GO" id="GO:0016705">
    <property type="term" value="F:oxidoreductase activity, acting on paired donors, with incorporation or reduction of molecular oxygen"/>
    <property type="evidence" value="ECO:0007669"/>
    <property type="project" value="InterPro"/>
</dbReference>
<dbReference type="InterPro" id="IPR036396">
    <property type="entry name" value="Cyt_P450_sf"/>
</dbReference>
<dbReference type="PRINTS" id="PR00463">
    <property type="entry name" value="EP450I"/>
</dbReference>
<keyword evidence="15" id="KW-1185">Reference proteome</keyword>
<proteinExistence type="inferred from homology"/>
<dbReference type="GO" id="GO:0005506">
    <property type="term" value="F:iron ion binding"/>
    <property type="evidence" value="ECO:0007669"/>
    <property type="project" value="InterPro"/>
</dbReference>
<evidence type="ECO:0000256" key="5">
    <source>
        <dbReference type="ARBA" id="ARBA00010617"/>
    </source>
</evidence>
<evidence type="ECO:0000256" key="11">
    <source>
        <dbReference type="ARBA" id="ARBA00023033"/>
    </source>
</evidence>
<dbReference type="InterPro" id="IPR002018">
    <property type="entry name" value="CarbesteraseB"/>
</dbReference>
<dbReference type="GO" id="GO:0016787">
    <property type="term" value="F:hydrolase activity"/>
    <property type="evidence" value="ECO:0007669"/>
    <property type="project" value="UniProtKB-KW"/>
</dbReference>
<dbReference type="CDD" id="cd11065">
    <property type="entry name" value="CYP64-like"/>
    <property type="match status" value="1"/>
</dbReference>
<keyword evidence="9" id="KW-0560">Oxidoreductase</keyword>
<dbReference type="Pfam" id="PF00067">
    <property type="entry name" value="p450"/>
    <property type="match status" value="1"/>
</dbReference>
<dbReference type="InterPro" id="IPR002168">
    <property type="entry name" value="Lipase_GDXG_HIS_AS"/>
</dbReference>
<keyword evidence="6 12" id="KW-0349">Heme</keyword>
<evidence type="ECO:0000256" key="2">
    <source>
        <dbReference type="ARBA" id="ARBA00005179"/>
    </source>
</evidence>
<dbReference type="EMBL" id="SGPL01000911">
    <property type="protein sequence ID" value="THH06158.1"/>
    <property type="molecule type" value="Genomic_DNA"/>
</dbReference>
<evidence type="ECO:0000313" key="14">
    <source>
        <dbReference type="EMBL" id="THH06158.1"/>
    </source>
</evidence>
<dbReference type="Proteomes" id="UP000310158">
    <property type="component" value="Unassembled WGS sequence"/>
</dbReference>
<comment type="caution">
    <text evidence="14">The sequence shown here is derived from an EMBL/GenBank/DDBJ whole genome shotgun (WGS) entry which is preliminary data.</text>
</comment>
<comment type="similarity">
    <text evidence="3">Belongs to the type-B carboxylesterase/lipase family.</text>
</comment>
<comment type="similarity">
    <text evidence="4">Belongs to the 'GDXG' lipolytic enzyme family.</text>
</comment>
<dbReference type="Gene3D" id="1.10.630.10">
    <property type="entry name" value="Cytochrome P450"/>
    <property type="match status" value="1"/>
</dbReference>
<evidence type="ECO:0000256" key="6">
    <source>
        <dbReference type="ARBA" id="ARBA00022617"/>
    </source>
</evidence>
<dbReference type="OrthoDB" id="2789670at2759"/>
<evidence type="ECO:0000256" key="1">
    <source>
        <dbReference type="ARBA" id="ARBA00001971"/>
    </source>
</evidence>
<evidence type="ECO:0000256" key="12">
    <source>
        <dbReference type="PIRSR" id="PIRSR602401-1"/>
    </source>
</evidence>
<dbReference type="PROSITE" id="PS01173">
    <property type="entry name" value="LIPASE_GDXG_HIS"/>
    <property type="match status" value="1"/>
</dbReference>
<dbReference type="SUPFAM" id="SSF53474">
    <property type="entry name" value="alpha/beta-Hydrolases"/>
    <property type="match status" value="1"/>
</dbReference>
<feature type="domain" description="Carboxylesterase type B" evidence="13">
    <location>
        <begin position="915"/>
        <end position="1210"/>
    </location>
</feature>
<evidence type="ECO:0000313" key="15">
    <source>
        <dbReference type="Proteomes" id="UP000310158"/>
    </source>
</evidence>
<comment type="similarity">
    <text evidence="5">Belongs to the cytochrome P450 family.</text>
</comment>
<sequence length="1248" mass="138309">MLLESSAPTSSRERFCRRPEDGNRLTVASGETFEELVKMLPEAAGDNTVNFNGFKEADMWDPFIPMDVKFLAAGSSPTPAPCCKLRYPGTTVLHQKDTWRNDRPHYEWEGGILHKLLDAKVPYIGALINVGGIVQDMTADEAERLDQGQTMDPNSSASQGILPWANGACQQRRHVSLCRKSTATSRVLMTMMGRRAGKEMRAVLDALAKETHGCPRGHVDRAKLNIDVEASVPQHVLSSRHEHNSKPVICYRSDTNLVYEQVLRRPWRAGFRTDLLDIIRFYLNDNVVLVVIALCSASAAYALFHRYRFLKASQGFPVPPGPPVKPVVGNIFAVPLATGAWKTFTQYKEQYGDLVYLHGLGTKVLVLNSIETINDLLEKRGNIYSHRPVFTVVGELMALGQSMPLLPYGKEWREHRKLAHRALSASAVKKYHIVQEDLAALLNKEFLEKPDDFFAHVRLTAGRIIMSITYGLPVSTADDKYITLAEETMDVIGKATVPGAFLCDMLPFLKVLPSWIPFQREAAKGKAMIESMVSTPYQHVKAEMAKGTAMPSLTQDLLNMDIEDMQNFEHRVKWTAGAMYGAGGETTYATVLTFIMAMALNTDKQKLAQSEIDQVVGTEQMPTIADLPKLPYVNAVIKETMRWHPVLPLSIGRRNARHDIYNGYFIPEGTIVMPNIWAVAFEPNAKYDPQKFIPERFLDPTQSVIEPSTWAFGFGRRVCPGKLLGENSVFILISTILASFDIFPPTDDTLTPEFGVNLVRSVDSIFLSYPMPFKCQIKPRSAAKAELVQRRAAQVTFDPNFLNHTITKAYSKDSVHVPSGAVDNAGLPVVVWFHGGGYDLGSASAYPVQDFVKESNFSVIAVNIQYRLGVFGFLSSQEVKHDGVLNAGLCKYPHLLSQSIIMIKISLICSGSELRSAIASFGGDPSKVTIWGSSAGAGSVLQHVVAHGGSTKPPLFRGVIMSSPYLPFQYHYNDRIPEMIYAEVLAQANCTDSNERLGCLRSADASLLSAANTAITLASFAGTYAFVPVVDETFIIERPTETLNRGLVNGNTLLVITNSHEGTIFVNDSILIPGNYSLVEYVTELFPLLDDNKIQYTVDLYSNTNFTTVPEQAAAIMGDCLITCPAYYSLEAFGKRGWKGEFAIPPGTHGLDLSYEFTTYSTPPAYNNSGFQRAFSQPFFSIAISLNPNVHLNSANITPEWNSWSRNHTEMLFNKTVAGVPDVRHFKTSPELLQRCQWWKSIAPVLAQ</sequence>
<dbReference type="InterPro" id="IPR002401">
    <property type="entry name" value="Cyt_P450_E_grp-I"/>
</dbReference>
<evidence type="ECO:0000256" key="7">
    <source>
        <dbReference type="ARBA" id="ARBA00022723"/>
    </source>
</evidence>
<reference evidence="14 15" key="1">
    <citation type="submission" date="2019-02" db="EMBL/GenBank/DDBJ databases">
        <title>Genome sequencing of the rare red list fungi Bondarzewia mesenterica.</title>
        <authorList>
            <person name="Buettner E."/>
            <person name="Kellner H."/>
        </authorList>
    </citation>
    <scope>NUCLEOTIDE SEQUENCE [LARGE SCALE GENOMIC DNA]</scope>
    <source>
        <strain evidence="14 15">DSM 108281</strain>
    </source>
</reference>
<keyword evidence="11" id="KW-0503">Monooxygenase</keyword>
<dbReference type="PROSITE" id="PS00122">
    <property type="entry name" value="CARBOXYLESTERASE_B_1"/>
    <property type="match status" value="1"/>
</dbReference>
<evidence type="ECO:0000256" key="4">
    <source>
        <dbReference type="ARBA" id="ARBA00010515"/>
    </source>
</evidence>
<keyword evidence="7 12" id="KW-0479">Metal-binding</keyword>
<evidence type="ECO:0000256" key="10">
    <source>
        <dbReference type="ARBA" id="ARBA00023004"/>
    </source>
</evidence>
<dbReference type="Pfam" id="PF00135">
    <property type="entry name" value="COesterase"/>
    <property type="match status" value="2"/>
</dbReference>
<accession>A0A4S4L5Z4</accession>
<dbReference type="Gene3D" id="3.40.50.1820">
    <property type="entry name" value="alpha/beta hydrolase"/>
    <property type="match status" value="1"/>
</dbReference>
<dbReference type="InterPro" id="IPR017972">
    <property type="entry name" value="Cyt_P450_CS"/>
</dbReference>
<dbReference type="PANTHER" id="PTHR46300">
    <property type="entry name" value="P450, PUTATIVE (EUROFUNG)-RELATED-RELATED"/>
    <property type="match status" value="1"/>
</dbReference>
<organism evidence="14 15">
    <name type="scientific">Bondarzewia mesenterica</name>
    <dbReference type="NCBI Taxonomy" id="1095465"/>
    <lineage>
        <taxon>Eukaryota</taxon>
        <taxon>Fungi</taxon>
        <taxon>Dikarya</taxon>
        <taxon>Basidiomycota</taxon>
        <taxon>Agaricomycotina</taxon>
        <taxon>Agaricomycetes</taxon>
        <taxon>Russulales</taxon>
        <taxon>Bondarzewiaceae</taxon>
        <taxon>Bondarzewia</taxon>
    </lineage>
</organism>
<protein>
    <recommendedName>
        <fullName evidence="13">Carboxylesterase type B domain-containing protein</fullName>
    </recommendedName>
</protein>
<evidence type="ECO:0000256" key="9">
    <source>
        <dbReference type="ARBA" id="ARBA00023002"/>
    </source>
</evidence>
<dbReference type="PANTHER" id="PTHR46300:SF7">
    <property type="entry name" value="P450, PUTATIVE (EUROFUNG)-RELATED"/>
    <property type="match status" value="1"/>
</dbReference>
<evidence type="ECO:0000256" key="8">
    <source>
        <dbReference type="ARBA" id="ARBA00022801"/>
    </source>
</evidence>
<dbReference type="InterPro" id="IPR029058">
    <property type="entry name" value="AB_hydrolase_fold"/>
</dbReference>
<evidence type="ECO:0000256" key="3">
    <source>
        <dbReference type="ARBA" id="ARBA00005964"/>
    </source>
</evidence>
<keyword evidence="10 12" id="KW-0408">Iron</keyword>
<feature type="domain" description="Carboxylesterase type B" evidence="13">
    <location>
        <begin position="815"/>
        <end position="889"/>
    </location>
</feature>
<dbReference type="AlphaFoldDB" id="A0A4S4L5Z4"/>
<dbReference type="InterPro" id="IPR019826">
    <property type="entry name" value="Carboxylesterase_B_AS"/>
</dbReference>
<name>A0A4S4L5Z4_9AGAM</name>
<evidence type="ECO:0000259" key="13">
    <source>
        <dbReference type="Pfam" id="PF00135"/>
    </source>
</evidence>
<gene>
    <name evidence="14" type="ORF">EW146_g9702</name>
</gene>
<dbReference type="InterPro" id="IPR001128">
    <property type="entry name" value="Cyt_P450"/>
</dbReference>
<dbReference type="PROSITE" id="PS00086">
    <property type="entry name" value="CYTOCHROME_P450"/>
    <property type="match status" value="1"/>
</dbReference>
<dbReference type="GO" id="GO:0020037">
    <property type="term" value="F:heme binding"/>
    <property type="evidence" value="ECO:0007669"/>
    <property type="project" value="InterPro"/>
</dbReference>